<comment type="caution">
    <text evidence="3">The sequence shown here is derived from an EMBL/GenBank/DDBJ whole genome shotgun (WGS) entry which is preliminary data.</text>
</comment>
<dbReference type="GO" id="GO:0035091">
    <property type="term" value="F:phosphatidylinositol binding"/>
    <property type="evidence" value="ECO:0007669"/>
    <property type="project" value="InterPro"/>
</dbReference>
<dbReference type="InterPro" id="IPR038425">
    <property type="entry name" value="GAT_sf"/>
</dbReference>
<feature type="domain" description="GAT" evidence="2">
    <location>
        <begin position="216"/>
        <end position="305"/>
    </location>
</feature>
<reference evidence="3" key="1">
    <citation type="journal article" date="2020" name="Stud. Mycol.">
        <title>101 Dothideomycetes genomes: a test case for predicting lifestyles and emergence of pathogens.</title>
        <authorList>
            <person name="Haridas S."/>
            <person name="Albert R."/>
            <person name="Binder M."/>
            <person name="Bloem J."/>
            <person name="Labutti K."/>
            <person name="Salamov A."/>
            <person name="Andreopoulos B."/>
            <person name="Baker S."/>
            <person name="Barry K."/>
            <person name="Bills G."/>
            <person name="Bluhm B."/>
            <person name="Cannon C."/>
            <person name="Castanera R."/>
            <person name="Culley D."/>
            <person name="Daum C."/>
            <person name="Ezra D."/>
            <person name="Gonzalez J."/>
            <person name="Henrissat B."/>
            <person name="Kuo A."/>
            <person name="Liang C."/>
            <person name="Lipzen A."/>
            <person name="Lutzoni F."/>
            <person name="Magnuson J."/>
            <person name="Mondo S."/>
            <person name="Nolan M."/>
            <person name="Ohm R."/>
            <person name="Pangilinan J."/>
            <person name="Park H.-J."/>
            <person name="Ramirez L."/>
            <person name="Alfaro M."/>
            <person name="Sun H."/>
            <person name="Tritt A."/>
            <person name="Yoshinaga Y."/>
            <person name="Zwiers L.-H."/>
            <person name="Turgeon B."/>
            <person name="Goodwin S."/>
            <person name="Spatafora J."/>
            <person name="Crous P."/>
            <person name="Grigoriev I."/>
        </authorList>
    </citation>
    <scope>NUCLEOTIDE SEQUENCE</scope>
    <source>
        <strain evidence="3">CBS 121410</strain>
    </source>
</reference>
<feature type="compositionally biased region" description="Polar residues" evidence="1">
    <location>
        <begin position="310"/>
        <end position="356"/>
    </location>
</feature>
<organism evidence="3 4">
    <name type="scientific">Saccharata proteae CBS 121410</name>
    <dbReference type="NCBI Taxonomy" id="1314787"/>
    <lineage>
        <taxon>Eukaryota</taxon>
        <taxon>Fungi</taxon>
        <taxon>Dikarya</taxon>
        <taxon>Ascomycota</taxon>
        <taxon>Pezizomycotina</taxon>
        <taxon>Dothideomycetes</taxon>
        <taxon>Dothideomycetes incertae sedis</taxon>
        <taxon>Botryosphaeriales</taxon>
        <taxon>Saccharataceae</taxon>
        <taxon>Saccharata</taxon>
    </lineage>
</organism>
<feature type="region of interest" description="Disordered" evidence="1">
    <location>
        <begin position="309"/>
        <end position="371"/>
    </location>
</feature>
<dbReference type="OrthoDB" id="5393057at2759"/>
<dbReference type="SUPFAM" id="SSF89009">
    <property type="entry name" value="GAT-like domain"/>
    <property type="match status" value="1"/>
</dbReference>
<feature type="compositionally biased region" description="Basic and acidic residues" evidence="1">
    <location>
        <begin position="487"/>
        <end position="497"/>
    </location>
</feature>
<keyword evidence="4" id="KW-1185">Reference proteome</keyword>
<dbReference type="InterPro" id="IPR004152">
    <property type="entry name" value="GAT_dom"/>
</dbReference>
<dbReference type="Gene3D" id="1.25.40.90">
    <property type="match status" value="1"/>
</dbReference>
<dbReference type="AlphaFoldDB" id="A0A9P4LVL5"/>
<dbReference type="Proteomes" id="UP000799776">
    <property type="component" value="Unassembled WGS sequence"/>
</dbReference>
<evidence type="ECO:0000313" key="4">
    <source>
        <dbReference type="Proteomes" id="UP000799776"/>
    </source>
</evidence>
<accession>A0A9P4LVL5</accession>
<dbReference type="InterPro" id="IPR008942">
    <property type="entry name" value="ENTH_VHS"/>
</dbReference>
<proteinExistence type="predicted"/>
<feature type="region of interest" description="Disordered" evidence="1">
    <location>
        <begin position="165"/>
        <end position="220"/>
    </location>
</feature>
<dbReference type="GO" id="GO:0043130">
    <property type="term" value="F:ubiquitin binding"/>
    <property type="evidence" value="ECO:0007669"/>
    <property type="project" value="InterPro"/>
</dbReference>
<sequence length="497" mass="53400">MVLKRLNGLLGKRPAAEDDGAAEGQDTPEANAARGVRLFCESGGPNSSTEEIQYLPDIVTAAESSPAAAAACAVQIRKFLSKDNSARPHVQYNSIMLIRILTDNPGPSFTKNVDAKFVSTVKELLRQGRDRSVQHILRETLYELDKNKAYDTNLGALFAMWRKEQQTTASAPNPRPAAPLAPRTMNAPPWDQNNGTLQTGAPTSQSRSQSRSRGLPEPHELASRIEEARTSAKLLLQLIQSTPAAELPSNELIKEFAERCQQAQRSMQNYINAENPSPDDDTMLTLIETNEQLSLALSKHQRAMLAARRTISSNSVPNASGTGSGTQSPAPMMTSNGAPQLPATTATNGTSESPAQNYAPPPVPPPDMQATLLSRRDTDTDTDTMKIAALTSTTTAEVEPEADDPFADSHAGTYTYPHEPAAPTNAPPAPPPRQVGGSGTGSPESYHAHHASTPSYLQRQESAGVNRTMHGASPPVEDEGGLDVSPVDERKPITYRY</sequence>
<feature type="compositionally biased region" description="Low complexity" evidence="1">
    <location>
        <begin position="204"/>
        <end position="213"/>
    </location>
</feature>
<dbReference type="Gene3D" id="1.20.58.160">
    <property type="match status" value="1"/>
</dbReference>
<protein>
    <submittedName>
        <fullName evidence="3">GAT-like domain-containing protein</fullName>
    </submittedName>
</protein>
<evidence type="ECO:0000313" key="3">
    <source>
        <dbReference type="EMBL" id="KAF2085484.1"/>
    </source>
</evidence>
<dbReference type="SUPFAM" id="SSF48464">
    <property type="entry name" value="ENTH/VHS domain"/>
    <property type="match status" value="1"/>
</dbReference>
<dbReference type="Pfam" id="PF03127">
    <property type="entry name" value="GAT"/>
    <property type="match status" value="1"/>
</dbReference>
<evidence type="ECO:0000259" key="2">
    <source>
        <dbReference type="PROSITE" id="PS50909"/>
    </source>
</evidence>
<dbReference type="EMBL" id="ML978730">
    <property type="protein sequence ID" value="KAF2085484.1"/>
    <property type="molecule type" value="Genomic_DNA"/>
</dbReference>
<dbReference type="PROSITE" id="PS50909">
    <property type="entry name" value="GAT"/>
    <property type="match status" value="1"/>
</dbReference>
<dbReference type="CDD" id="cd21383">
    <property type="entry name" value="GAT_GGA_Tom1-like"/>
    <property type="match status" value="1"/>
</dbReference>
<feature type="compositionally biased region" description="Polar residues" evidence="1">
    <location>
        <begin position="191"/>
        <end position="203"/>
    </location>
</feature>
<feature type="region of interest" description="Disordered" evidence="1">
    <location>
        <begin position="390"/>
        <end position="497"/>
    </location>
</feature>
<gene>
    <name evidence="3" type="ORF">K490DRAFT_75113</name>
</gene>
<evidence type="ECO:0000256" key="1">
    <source>
        <dbReference type="SAM" id="MobiDB-lite"/>
    </source>
</evidence>
<name>A0A9P4LVL5_9PEZI</name>
<feature type="compositionally biased region" description="Polar residues" evidence="1">
    <location>
        <begin position="452"/>
        <end position="465"/>
    </location>
</feature>